<feature type="chain" id="PRO_5042149948" description="Hydrophobin" evidence="1">
    <location>
        <begin position="21"/>
        <end position="123"/>
    </location>
</feature>
<evidence type="ECO:0000313" key="3">
    <source>
        <dbReference type="Proteomes" id="UP001219525"/>
    </source>
</evidence>
<dbReference type="Proteomes" id="UP001219525">
    <property type="component" value="Unassembled WGS sequence"/>
</dbReference>
<sequence length="123" mass="12710">MMFSKLSILATSLMVTLAVANYPAPPTGTTNQCCSYVATSILDAIVVAIAPLIGVNPLTLLSNIGVGCTNINILSNQWYDSAHPVAVLPADDILCSSNTAVNCQTVQQGSPPLISSGCVPITF</sequence>
<evidence type="ECO:0008006" key="4">
    <source>
        <dbReference type="Google" id="ProtNLM"/>
    </source>
</evidence>
<dbReference type="AlphaFoldDB" id="A0AAD6VA77"/>
<reference evidence="2" key="1">
    <citation type="submission" date="2023-03" db="EMBL/GenBank/DDBJ databases">
        <title>Massive genome expansion in bonnet fungi (Mycena s.s.) driven by repeated elements and novel gene families across ecological guilds.</title>
        <authorList>
            <consortium name="Lawrence Berkeley National Laboratory"/>
            <person name="Harder C.B."/>
            <person name="Miyauchi S."/>
            <person name="Viragh M."/>
            <person name="Kuo A."/>
            <person name="Thoen E."/>
            <person name="Andreopoulos B."/>
            <person name="Lu D."/>
            <person name="Skrede I."/>
            <person name="Drula E."/>
            <person name="Henrissat B."/>
            <person name="Morin E."/>
            <person name="Kohler A."/>
            <person name="Barry K."/>
            <person name="LaButti K."/>
            <person name="Morin E."/>
            <person name="Salamov A."/>
            <person name="Lipzen A."/>
            <person name="Mereny Z."/>
            <person name="Hegedus B."/>
            <person name="Baldrian P."/>
            <person name="Stursova M."/>
            <person name="Weitz H."/>
            <person name="Taylor A."/>
            <person name="Grigoriev I.V."/>
            <person name="Nagy L.G."/>
            <person name="Martin F."/>
            <person name="Kauserud H."/>
        </authorList>
    </citation>
    <scope>NUCLEOTIDE SEQUENCE</scope>
    <source>
        <strain evidence="2">9144</strain>
    </source>
</reference>
<feature type="signal peptide" evidence="1">
    <location>
        <begin position="1"/>
        <end position="20"/>
    </location>
</feature>
<protein>
    <recommendedName>
        <fullName evidence="4">Hydrophobin</fullName>
    </recommendedName>
</protein>
<evidence type="ECO:0000256" key="1">
    <source>
        <dbReference type="SAM" id="SignalP"/>
    </source>
</evidence>
<comment type="caution">
    <text evidence="2">The sequence shown here is derived from an EMBL/GenBank/DDBJ whole genome shotgun (WGS) entry which is preliminary data.</text>
</comment>
<accession>A0AAD6VA77</accession>
<gene>
    <name evidence="2" type="ORF">GGX14DRAFT_397542</name>
</gene>
<keyword evidence="3" id="KW-1185">Reference proteome</keyword>
<evidence type="ECO:0000313" key="2">
    <source>
        <dbReference type="EMBL" id="KAJ7205400.1"/>
    </source>
</evidence>
<dbReference type="EMBL" id="JARJCW010000043">
    <property type="protein sequence ID" value="KAJ7205400.1"/>
    <property type="molecule type" value="Genomic_DNA"/>
</dbReference>
<keyword evidence="1" id="KW-0732">Signal</keyword>
<organism evidence="2 3">
    <name type="scientific">Mycena pura</name>
    <dbReference type="NCBI Taxonomy" id="153505"/>
    <lineage>
        <taxon>Eukaryota</taxon>
        <taxon>Fungi</taxon>
        <taxon>Dikarya</taxon>
        <taxon>Basidiomycota</taxon>
        <taxon>Agaricomycotina</taxon>
        <taxon>Agaricomycetes</taxon>
        <taxon>Agaricomycetidae</taxon>
        <taxon>Agaricales</taxon>
        <taxon>Marasmiineae</taxon>
        <taxon>Mycenaceae</taxon>
        <taxon>Mycena</taxon>
    </lineage>
</organism>
<proteinExistence type="predicted"/>
<name>A0AAD6VA77_9AGAR</name>